<feature type="region of interest" description="Disordered" evidence="1">
    <location>
        <begin position="133"/>
        <end position="168"/>
    </location>
</feature>
<protein>
    <submittedName>
        <fullName evidence="2">Uncharacterized protein</fullName>
    </submittedName>
</protein>
<accession>A0A9P9JC38</accession>
<name>A0A9P9JC38_9HYPO</name>
<evidence type="ECO:0000256" key="1">
    <source>
        <dbReference type="SAM" id="MobiDB-lite"/>
    </source>
</evidence>
<evidence type="ECO:0000313" key="3">
    <source>
        <dbReference type="Proteomes" id="UP000717696"/>
    </source>
</evidence>
<sequence length="218" mass="24234">MGRDRDKPLLDESSATQNKLRQILSCSALLILDSCPLLPFSNPKLIRLALSRIMSRLEHMHPCSPHTSLIGRPHVAINSGCDAVGNCLPTVCQLFANRSKCDTLVTQYRGIKRAFILSTLHSLQIELFFPHPHHPPSSRSHHTAPQPTTPGTPSNNSEFKNESSKQHRHRPHLALYHICHSRLVLQKVGWSLCAGTFGSSTEGPRAAPGRSVEFLSYR</sequence>
<proteinExistence type="predicted"/>
<feature type="compositionally biased region" description="Polar residues" evidence="1">
    <location>
        <begin position="143"/>
        <end position="153"/>
    </location>
</feature>
<feature type="compositionally biased region" description="Basic residues" evidence="1">
    <location>
        <begin position="133"/>
        <end position="142"/>
    </location>
</feature>
<comment type="caution">
    <text evidence="2">The sequence shown here is derived from an EMBL/GenBank/DDBJ whole genome shotgun (WGS) entry which is preliminary data.</text>
</comment>
<gene>
    <name evidence="2" type="ORF">B0J13DRAFT_247006</name>
</gene>
<dbReference type="EMBL" id="JAGMUU010000005">
    <property type="protein sequence ID" value="KAH7151708.1"/>
    <property type="molecule type" value="Genomic_DNA"/>
</dbReference>
<evidence type="ECO:0000313" key="2">
    <source>
        <dbReference type="EMBL" id="KAH7151708.1"/>
    </source>
</evidence>
<reference evidence="2" key="1">
    <citation type="journal article" date="2021" name="Nat. Commun.">
        <title>Genetic determinants of endophytism in the Arabidopsis root mycobiome.</title>
        <authorList>
            <person name="Mesny F."/>
            <person name="Miyauchi S."/>
            <person name="Thiergart T."/>
            <person name="Pickel B."/>
            <person name="Atanasova L."/>
            <person name="Karlsson M."/>
            <person name="Huettel B."/>
            <person name="Barry K.W."/>
            <person name="Haridas S."/>
            <person name="Chen C."/>
            <person name="Bauer D."/>
            <person name="Andreopoulos W."/>
            <person name="Pangilinan J."/>
            <person name="LaButti K."/>
            <person name="Riley R."/>
            <person name="Lipzen A."/>
            <person name="Clum A."/>
            <person name="Drula E."/>
            <person name="Henrissat B."/>
            <person name="Kohler A."/>
            <person name="Grigoriev I.V."/>
            <person name="Martin F.M."/>
            <person name="Hacquard S."/>
        </authorList>
    </citation>
    <scope>NUCLEOTIDE SEQUENCE</scope>
    <source>
        <strain evidence="2">MPI-CAGE-AT-0021</strain>
    </source>
</reference>
<keyword evidence="3" id="KW-1185">Reference proteome</keyword>
<dbReference type="Proteomes" id="UP000717696">
    <property type="component" value="Unassembled WGS sequence"/>
</dbReference>
<dbReference type="AlphaFoldDB" id="A0A9P9JC38"/>
<organism evidence="2 3">
    <name type="scientific">Dactylonectria estremocensis</name>
    <dbReference type="NCBI Taxonomy" id="1079267"/>
    <lineage>
        <taxon>Eukaryota</taxon>
        <taxon>Fungi</taxon>
        <taxon>Dikarya</taxon>
        <taxon>Ascomycota</taxon>
        <taxon>Pezizomycotina</taxon>
        <taxon>Sordariomycetes</taxon>
        <taxon>Hypocreomycetidae</taxon>
        <taxon>Hypocreales</taxon>
        <taxon>Nectriaceae</taxon>
        <taxon>Dactylonectria</taxon>
    </lineage>
</organism>